<dbReference type="GO" id="GO:0004842">
    <property type="term" value="F:ubiquitin-protein transferase activity"/>
    <property type="evidence" value="ECO:0007669"/>
    <property type="project" value="InterPro"/>
</dbReference>
<dbReference type="Proteomes" id="UP001206925">
    <property type="component" value="Unassembled WGS sequence"/>
</dbReference>
<keyword evidence="1" id="KW-0862">Zinc</keyword>
<dbReference type="Gene3D" id="3.30.40.10">
    <property type="entry name" value="Zinc/RING finger domain, C3HC4 (zinc finger)"/>
    <property type="match status" value="1"/>
</dbReference>
<evidence type="ECO:0000259" key="3">
    <source>
        <dbReference type="PROSITE" id="PS50089"/>
    </source>
</evidence>
<evidence type="ECO:0000256" key="1">
    <source>
        <dbReference type="PROSITE-ProRule" id="PRU00175"/>
    </source>
</evidence>
<keyword evidence="1" id="KW-0863">Zinc-finger</keyword>
<gene>
    <name evidence="4" type="ORF">M8C21_000444</name>
</gene>
<evidence type="ECO:0000313" key="4">
    <source>
        <dbReference type="EMBL" id="KAI7756081.1"/>
    </source>
</evidence>
<dbReference type="PROSITE" id="PS50089">
    <property type="entry name" value="ZF_RING_2"/>
    <property type="match status" value="1"/>
</dbReference>
<dbReference type="SMART" id="SM00184">
    <property type="entry name" value="RING"/>
    <property type="match status" value="1"/>
</dbReference>
<protein>
    <recommendedName>
        <fullName evidence="3">RING-type domain-containing protein</fullName>
    </recommendedName>
</protein>
<feature type="compositionally biased region" description="Acidic residues" evidence="2">
    <location>
        <begin position="122"/>
        <end position="134"/>
    </location>
</feature>
<feature type="compositionally biased region" description="Basic and acidic residues" evidence="2">
    <location>
        <begin position="449"/>
        <end position="460"/>
    </location>
</feature>
<dbReference type="CDD" id="cd16448">
    <property type="entry name" value="RING-H2"/>
    <property type="match status" value="1"/>
</dbReference>
<dbReference type="InterPro" id="IPR013083">
    <property type="entry name" value="Znf_RING/FYVE/PHD"/>
</dbReference>
<feature type="region of interest" description="Disordered" evidence="2">
    <location>
        <begin position="120"/>
        <end position="152"/>
    </location>
</feature>
<dbReference type="PANTHER" id="PTHR46798">
    <property type="entry name" value="OS09G0511500 PROTEIN"/>
    <property type="match status" value="1"/>
</dbReference>
<dbReference type="SUPFAM" id="SSF57850">
    <property type="entry name" value="RING/U-box"/>
    <property type="match status" value="1"/>
</dbReference>
<organism evidence="4 5">
    <name type="scientific">Ambrosia artemisiifolia</name>
    <name type="common">Common ragweed</name>
    <dbReference type="NCBI Taxonomy" id="4212"/>
    <lineage>
        <taxon>Eukaryota</taxon>
        <taxon>Viridiplantae</taxon>
        <taxon>Streptophyta</taxon>
        <taxon>Embryophyta</taxon>
        <taxon>Tracheophyta</taxon>
        <taxon>Spermatophyta</taxon>
        <taxon>Magnoliopsida</taxon>
        <taxon>eudicotyledons</taxon>
        <taxon>Gunneridae</taxon>
        <taxon>Pentapetalae</taxon>
        <taxon>asterids</taxon>
        <taxon>campanulids</taxon>
        <taxon>Asterales</taxon>
        <taxon>Asteraceae</taxon>
        <taxon>Asteroideae</taxon>
        <taxon>Heliantheae alliance</taxon>
        <taxon>Heliantheae</taxon>
        <taxon>Ambrosia</taxon>
    </lineage>
</organism>
<dbReference type="AlphaFoldDB" id="A0AAD5DC97"/>
<dbReference type="InterPro" id="IPR044274">
    <property type="entry name" value="RFI2"/>
</dbReference>
<dbReference type="InterPro" id="IPR001841">
    <property type="entry name" value="Znf_RING"/>
</dbReference>
<dbReference type="PANTHER" id="PTHR46798:SF3">
    <property type="entry name" value="RING FINGER FAMILY PROTEIN"/>
    <property type="match status" value="1"/>
</dbReference>
<keyword evidence="1" id="KW-0479">Metal-binding</keyword>
<evidence type="ECO:0000313" key="5">
    <source>
        <dbReference type="Proteomes" id="UP001206925"/>
    </source>
</evidence>
<accession>A0AAD5DC97</accession>
<feature type="domain" description="RING-type" evidence="3">
    <location>
        <begin position="10"/>
        <end position="57"/>
    </location>
</feature>
<feature type="region of interest" description="Disordered" evidence="2">
    <location>
        <begin position="431"/>
        <end position="460"/>
    </location>
</feature>
<dbReference type="EMBL" id="JAMZMK010000602">
    <property type="protein sequence ID" value="KAI7756081.1"/>
    <property type="molecule type" value="Genomic_DNA"/>
</dbReference>
<sequence>MMSENEQDYCSICRDEVAIQNYADRGFSKLECGHVFHTFCIVKAVIAKNVMECPNCRHIGIGELGFQNGPQPSSDSSDDDSGSSEDNRDQMDIESSPSFDFSDDAEDAYDPVTFEMSLSSEFSDDDSVNPEDAIDLTPFEPAPPSELSDDDSVIPEDAIDLTPFEPSVFPFAGVSEFNDDLVNPEDSIDLTPFEPSVFPFAGVSEFSDDSVNPEDAIDLTPFEPSVFPFAGVSEFNDDSVNPEDAIDLTPFEPRVFRFAGVSDFSMLDASAAIGSSIGGLGHGGWLVNDTPDSVARQTYSTGCLVSPYNIFDDSYLCSDMAEHAWARVTSDANFTDNGWLHEIIISSLHSTSQERLDVSSSESLGSPGLLTDDPYYDGAAHAKLENYNPNSPALQISIMESVISWLVNDNPDNALHAALPGQGVESYVLQASKQGHVGSSSDQPPDECASQRDGYEESMS</sequence>
<proteinExistence type="predicted"/>
<dbReference type="Pfam" id="PF13639">
    <property type="entry name" value="zf-RING_2"/>
    <property type="match status" value="1"/>
</dbReference>
<comment type="caution">
    <text evidence="4">The sequence shown here is derived from an EMBL/GenBank/DDBJ whole genome shotgun (WGS) entry which is preliminary data.</text>
</comment>
<dbReference type="GO" id="GO:0008270">
    <property type="term" value="F:zinc ion binding"/>
    <property type="evidence" value="ECO:0007669"/>
    <property type="project" value="UniProtKB-KW"/>
</dbReference>
<keyword evidence="5" id="KW-1185">Reference proteome</keyword>
<feature type="region of interest" description="Disordered" evidence="2">
    <location>
        <begin position="67"/>
        <end position="106"/>
    </location>
</feature>
<name>A0AAD5DC97_AMBAR</name>
<evidence type="ECO:0000256" key="2">
    <source>
        <dbReference type="SAM" id="MobiDB-lite"/>
    </source>
</evidence>
<feature type="compositionally biased region" description="Polar residues" evidence="2">
    <location>
        <begin position="431"/>
        <end position="443"/>
    </location>
</feature>
<reference evidence="4" key="1">
    <citation type="submission" date="2022-06" db="EMBL/GenBank/DDBJ databases">
        <title>Uncovering the hologenomic basis of an extraordinary plant invasion.</title>
        <authorList>
            <person name="Bieker V.C."/>
            <person name="Martin M.D."/>
            <person name="Gilbert T."/>
            <person name="Hodgins K."/>
            <person name="Battlay P."/>
            <person name="Petersen B."/>
            <person name="Wilson J."/>
        </authorList>
    </citation>
    <scope>NUCLEOTIDE SEQUENCE</scope>
    <source>
        <strain evidence="4">AA19_3_7</strain>
        <tissue evidence="4">Leaf</tissue>
    </source>
</reference>